<dbReference type="EMBL" id="JAWDGP010004133">
    <property type="protein sequence ID" value="KAK3767635.1"/>
    <property type="molecule type" value="Genomic_DNA"/>
</dbReference>
<protein>
    <submittedName>
        <fullName evidence="1">Uncharacterized protein</fullName>
    </submittedName>
</protein>
<name>A0AAE0ZEC2_9GAST</name>
<reference evidence="1" key="1">
    <citation type="journal article" date="2023" name="G3 (Bethesda)">
        <title>A reference genome for the long-term kleptoplast-retaining sea slug Elysia crispata morphotype clarki.</title>
        <authorList>
            <person name="Eastman K.E."/>
            <person name="Pendleton A.L."/>
            <person name="Shaikh M.A."/>
            <person name="Suttiyut T."/>
            <person name="Ogas R."/>
            <person name="Tomko P."/>
            <person name="Gavelis G."/>
            <person name="Widhalm J.R."/>
            <person name="Wisecaver J.H."/>
        </authorList>
    </citation>
    <scope>NUCLEOTIDE SEQUENCE</scope>
    <source>
        <strain evidence="1">ECLA1</strain>
    </source>
</reference>
<feature type="non-terminal residue" evidence="1">
    <location>
        <position position="1"/>
    </location>
</feature>
<gene>
    <name evidence="1" type="ORF">RRG08_059546</name>
</gene>
<accession>A0AAE0ZEC2</accession>
<sequence>WIDGFSCGTDLTLVKNWTATSSSGRMVLGHINFKKPDVQVVLWFLVRWIDGFSCGTDLTLVQSWTAISSVGRMVVAHMNFYNSGVQVD</sequence>
<dbReference type="AlphaFoldDB" id="A0AAE0ZEC2"/>
<evidence type="ECO:0000313" key="2">
    <source>
        <dbReference type="Proteomes" id="UP001283361"/>
    </source>
</evidence>
<dbReference type="Proteomes" id="UP001283361">
    <property type="component" value="Unassembled WGS sequence"/>
</dbReference>
<organism evidence="1 2">
    <name type="scientific">Elysia crispata</name>
    <name type="common">lettuce slug</name>
    <dbReference type="NCBI Taxonomy" id="231223"/>
    <lineage>
        <taxon>Eukaryota</taxon>
        <taxon>Metazoa</taxon>
        <taxon>Spiralia</taxon>
        <taxon>Lophotrochozoa</taxon>
        <taxon>Mollusca</taxon>
        <taxon>Gastropoda</taxon>
        <taxon>Heterobranchia</taxon>
        <taxon>Euthyneura</taxon>
        <taxon>Panpulmonata</taxon>
        <taxon>Sacoglossa</taxon>
        <taxon>Placobranchoidea</taxon>
        <taxon>Plakobranchidae</taxon>
        <taxon>Elysia</taxon>
    </lineage>
</organism>
<evidence type="ECO:0000313" key="1">
    <source>
        <dbReference type="EMBL" id="KAK3767635.1"/>
    </source>
</evidence>
<keyword evidence="2" id="KW-1185">Reference proteome</keyword>
<proteinExistence type="predicted"/>
<comment type="caution">
    <text evidence="1">The sequence shown here is derived from an EMBL/GenBank/DDBJ whole genome shotgun (WGS) entry which is preliminary data.</text>
</comment>